<keyword evidence="1" id="KW-0732">Signal</keyword>
<proteinExistence type="predicted"/>
<dbReference type="AlphaFoldDB" id="A0AAU8DN97"/>
<dbReference type="RefSeq" id="WP_353649084.1">
    <property type="nucleotide sequence ID" value="NZ_CP159218.1"/>
</dbReference>
<feature type="signal peptide" evidence="1">
    <location>
        <begin position="1"/>
        <end position="19"/>
    </location>
</feature>
<protein>
    <submittedName>
        <fullName evidence="3">Glycerophosphodiester phosphodiesterase family protein</fullName>
    </submittedName>
</protein>
<evidence type="ECO:0000256" key="1">
    <source>
        <dbReference type="SAM" id="SignalP"/>
    </source>
</evidence>
<dbReference type="PROSITE" id="PS51704">
    <property type="entry name" value="GP_PDE"/>
    <property type="match status" value="1"/>
</dbReference>
<evidence type="ECO:0000313" key="3">
    <source>
        <dbReference type="EMBL" id="XCG63469.1"/>
    </source>
</evidence>
<sequence>MGSPLIRPLLLRCAVGALALTGCSTAGPPAGPGSASSTTSTAADLGTVRTIDLQAHRGGAGERSENTLPAFQHAMELGVTTLELDTHITKDRIVVINHDNDVNDEICQDTAPATTGDPEYPYAGKLIKNLTLAQLSTLDCGTTKNPTFPSQQPTAGARIVALSALFDLTKSLGDSTIRFNIEIKIDTDKLDESVPRQEFAQLLQEQITKAGMTKRVTIQSFDWPSLQVMHGIDPSLPLVALSSGIGAGLVAAATRIDGLTAVSPKLGDLTPEIVSEAHAAELKVIPWTVDSEADMTSMLALGVDGVITNYPSILRDLLQRNGFPVPPPT</sequence>
<dbReference type="SUPFAM" id="SSF51695">
    <property type="entry name" value="PLC-like phosphodiesterases"/>
    <property type="match status" value="1"/>
</dbReference>
<name>A0AAU8DN97_9ACTN</name>
<reference evidence="3" key="1">
    <citation type="submission" date="2024-05" db="EMBL/GenBank/DDBJ databases">
        <authorList>
            <person name="Cai S.Y."/>
            <person name="Jin L.M."/>
            <person name="Li H.R."/>
        </authorList>
    </citation>
    <scope>NUCLEOTIDE SEQUENCE</scope>
    <source>
        <strain evidence="3">A5-74</strain>
    </source>
</reference>
<dbReference type="InterPro" id="IPR030395">
    <property type="entry name" value="GP_PDE_dom"/>
</dbReference>
<dbReference type="InterPro" id="IPR017946">
    <property type="entry name" value="PLC-like_Pdiesterase_TIM-brl"/>
</dbReference>
<evidence type="ECO:0000259" key="2">
    <source>
        <dbReference type="PROSITE" id="PS51704"/>
    </source>
</evidence>
<feature type="domain" description="GP-PDE" evidence="2">
    <location>
        <begin position="51"/>
        <end position="318"/>
    </location>
</feature>
<organism evidence="3">
    <name type="scientific">Nakamurella sp. A5-74</name>
    <dbReference type="NCBI Taxonomy" id="3158264"/>
    <lineage>
        <taxon>Bacteria</taxon>
        <taxon>Bacillati</taxon>
        <taxon>Actinomycetota</taxon>
        <taxon>Actinomycetes</taxon>
        <taxon>Nakamurellales</taxon>
        <taxon>Nakamurellaceae</taxon>
        <taxon>Nakamurella</taxon>
    </lineage>
</organism>
<dbReference type="PROSITE" id="PS51257">
    <property type="entry name" value="PROKAR_LIPOPROTEIN"/>
    <property type="match status" value="1"/>
</dbReference>
<dbReference type="Gene3D" id="3.20.20.190">
    <property type="entry name" value="Phosphatidylinositol (PI) phosphodiesterase"/>
    <property type="match status" value="1"/>
</dbReference>
<gene>
    <name evidence="3" type="ORF">ABLG96_20110</name>
</gene>
<feature type="chain" id="PRO_5043829334" evidence="1">
    <location>
        <begin position="20"/>
        <end position="329"/>
    </location>
</feature>
<dbReference type="PANTHER" id="PTHR46211:SF14">
    <property type="entry name" value="GLYCEROPHOSPHODIESTER PHOSPHODIESTERASE"/>
    <property type="match status" value="1"/>
</dbReference>
<dbReference type="PANTHER" id="PTHR46211">
    <property type="entry name" value="GLYCEROPHOSPHORYL DIESTER PHOSPHODIESTERASE"/>
    <property type="match status" value="1"/>
</dbReference>
<dbReference type="GO" id="GO:0008081">
    <property type="term" value="F:phosphoric diester hydrolase activity"/>
    <property type="evidence" value="ECO:0007669"/>
    <property type="project" value="InterPro"/>
</dbReference>
<dbReference type="Pfam" id="PF03009">
    <property type="entry name" value="GDPD"/>
    <property type="match status" value="1"/>
</dbReference>
<accession>A0AAU8DN97</accession>
<dbReference type="GO" id="GO:0006629">
    <property type="term" value="P:lipid metabolic process"/>
    <property type="evidence" value="ECO:0007669"/>
    <property type="project" value="InterPro"/>
</dbReference>
<dbReference type="EMBL" id="CP159218">
    <property type="protein sequence ID" value="XCG63469.1"/>
    <property type="molecule type" value="Genomic_DNA"/>
</dbReference>